<dbReference type="PANTHER" id="PTHR45626:SF51">
    <property type="entry name" value="SNF2-RELATED DOMAIN-CONTAINING PROTEIN"/>
    <property type="match status" value="1"/>
</dbReference>
<dbReference type="InterPro" id="IPR000330">
    <property type="entry name" value="SNF2_N"/>
</dbReference>
<evidence type="ECO:0000256" key="3">
    <source>
        <dbReference type="ARBA" id="ARBA00022840"/>
    </source>
</evidence>
<keyword evidence="3" id="KW-0067">ATP-binding</keyword>
<dbReference type="OrthoDB" id="2801544at2759"/>
<dbReference type="GO" id="GO:0006281">
    <property type="term" value="P:DNA repair"/>
    <property type="evidence" value="ECO:0007669"/>
    <property type="project" value="TreeGrafter"/>
</dbReference>
<evidence type="ECO:0000313" key="6">
    <source>
        <dbReference type="Proteomes" id="UP000717996"/>
    </source>
</evidence>
<dbReference type="AlphaFoldDB" id="A0A9P6YMG2"/>
<keyword evidence="1" id="KW-0547">Nucleotide-binding</keyword>
<evidence type="ECO:0000259" key="4">
    <source>
        <dbReference type="PROSITE" id="PS51194"/>
    </source>
</evidence>
<reference evidence="5" key="1">
    <citation type="journal article" date="2020" name="Microb. Genom.">
        <title>Genetic diversity of clinical and environmental Mucorales isolates obtained from an investigation of mucormycosis cases among solid organ transplant recipients.</title>
        <authorList>
            <person name="Nguyen M.H."/>
            <person name="Kaul D."/>
            <person name="Muto C."/>
            <person name="Cheng S.J."/>
            <person name="Richter R.A."/>
            <person name="Bruno V.M."/>
            <person name="Liu G."/>
            <person name="Beyhan S."/>
            <person name="Sundermann A.J."/>
            <person name="Mounaud S."/>
            <person name="Pasculle A.W."/>
            <person name="Nierman W.C."/>
            <person name="Driscoll E."/>
            <person name="Cumbie R."/>
            <person name="Clancy C.J."/>
            <person name="Dupont C.L."/>
        </authorList>
    </citation>
    <scope>NUCLEOTIDE SEQUENCE</scope>
    <source>
        <strain evidence="5">GL16</strain>
    </source>
</reference>
<evidence type="ECO:0000256" key="2">
    <source>
        <dbReference type="ARBA" id="ARBA00022801"/>
    </source>
</evidence>
<organism evidence="5 6">
    <name type="scientific">Rhizopus oryzae</name>
    <name type="common">Mucormycosis agent</name>
    <name type="synonym">Rhizopus arrhizus var. delemar</name>
    <dbReference type="NCBI Taxonomy" id="64495"/>
    <lineage>
        <taxon>Eukaryota</taxon>
        <taxon>Fungi</taxon>
        <taxon>Fungi incertae sedis</taxon>
        <taxon>Mucoromycota</taxon>
        <taxon>Mucoromycotina</taxon>
        <taxon>Mucoromycetes</taxon>
        <taxon>Mucorales</taxon>
        <taxon>Mucorineae</taxon>
        <taxon>Rhizopodaceae</taxon>
        <taxon>Rhizopus</taxon>
    </lineage>
</organism>
<proteinExistence type="predicted"/>
<dbReference type="EMBL" id="JAANIT010000096">
    <property type="protein sequence ID" value="KAG1552294.1"/>
    <property type="molecule type" value="Genomic_DNA"/>
</dbReference>
<evidence type="ECO:0000313" key="5">
    <source>
        <dbReference type="EMBL" id="KAG1552294.1"/>
    </source>
</evidence>
<dbReference type="SUPFAM" id="SSF52540">
    <property type="entry name" value="P-loop containing nucleoside triphosphate hydrolases"/>
    <property type="match status" value="2"/>
</dbReference>
<dbReference type="InterPro" id="IPR001650">
    <property type="entry name" value="Helicase_C-like"/>
</dbReference>
<dbReference type="InterPro" id="IPR049730">
    <property type="entry name" value="SNF2/RAD54-like_C"/>
</dbReference>
<dbReference type="PANTHER" id="PTHR45626">
    <property type="entry name" value="TRANSCRIPTION TERMINATION FACTOR 2-RELATED"/>
    <property type="match status" value="1"/>
</dbReference>
<dbReference type="CDD" id="cd18793">
    <property type="entry name" value="SF2_C_SNF"/>
    <property type="match status" value="1"/>
</dbReference>
<dbReference type="GO" id="GO:0005524">
    <property type="term" value="F:ATP binding"/>
    <property type="evidence" value="ECO:0007669"/>
    <property type="project" value="UniProtKB-KW"/>
</dbReference>
<dbReference type="GO" id="GO:0005634">
    <property type="term" value="C:nucleus"/>
    <property type="evidence" value="ECO:0007669"/>
    <property type="project" value="TreeGrafter"/>
</dbReference>
<evidence type="ECO:0000256" key="1">
    <source>
        <dbReference type="ARBA" id="ARBA00022741"/>
    </source>
</evidence>
<dbReference type="InterPro" id="IPR027417">
    <property type="entry name" value="P-loop_NTPase"/>
</dbReference>
<dbReference type="PROSITE" id="PS51194">
    <property type="entry name" value="HELICASE_CTER"/>
    <property type="match status" value="1"/>
</dbReference>
<gene>
    <name evidence="5" type="ORF">G6F51_001325</name>
</gene>
<dbReference type="Pfam" id="PF00271">
    <property type="entry name" value="Helicase_C"/>
    <property type="match status" value="1"/>
</dbReference>
<feature type="domain" description="Helicase C-terminal" evidence="4">
    <location>
        <begin position="657"/>
        <end position="801"/>
    </location>
</feature>
<dbReference type="GO" id="GO:0008094">
    <property type="term" value="F:ATP-dependent activity, acting on DNA"/>
    <property type="evidence" value="ECO:0007669"/>
    <property type="project" value="TreeGrafter"/>
</dbReference>
<keyword evidence="2" id="KW-0378">Hydrolase</keyword>
<comment type="caution">
    <text evidence="5">The sequence shown here is derived from an EMBL/GenBank/DDBJ whole genome shotgun (WGS) entry which is preliminary data.</text>
</comment>
<sequence length="851" mass="98606">MFVPLFDPIHHDTTLFNMFMDIPSPTLDYSCLSKDVLDFLHHVEPDIPGMKTTLYLYQKNSLLKILSRELEPKEIEKPEMIQFKSIDSEYYLNRLTGYISDQPEYTQDIKGGIICEDMGTGKTCLCLAAVMTTKDLSIPIPHNDCQTKLTELQPRTLKVIAAESALKQGINWKTLNLPMDVMDWFKAYPLYYEHLDVPEHFDFSRPRRIQPRFSTLTVYVSNVTLIIVPDNLVAQWTGEIYKHVRDGYLNFTVHDNIKQSIPSPLDLIQYDLVIASQSRFAYENQQGGLDFTSNICQCPTIGSTRERACVCFVYKDPYVSPLLQVHWRRVIVGKEKEERPTTHLTCLFLDEGHRLSQKNKLSELSSKLFCHSRWICTGTPTQHLMGLYESDDLDRLGKLCIALGIQPFRSNRRLWHKWIVKPFLDRKPWALSQCGQMLSRIMIRHQKRDIEKEVSLPPLSQKVVYLEFDVYQWLAHNCQVAMISLNAILSQREGPDYLFSSKNVKSLRETVHNLWQSCFWYSIDAALLTMAQTNCAQACAEIERGVADYGDENEDLFRIQAVLAEAQENEVFIKLMQHPSPALKVVGLPEVFRDCWGMSQDQECLMSQDRVVSEMDYLKRKQDSDYAYVFDGHRLLPADEAEKDTDRPMTFYTANALSDAKVMATTSSKLNYLHYNEMVEIYLILTKLMKQRVLTYQEQRMTNAQRSNTILTFNTSDNANIILMPVRKAAYGIDLSSATRVYFVSPVWQTAMEQQAIKRAHRIGQTKPVYVETLVIRNTIEDELLKRRSSENSGEFFLDSKLRHILNHARFVPLGNELVLLKEPVYFIKNKVHAEIVEPERKKRRVVRFDI</sequence>
<name>A0A9P6YMG2_RHIOR</name>
<dbReference type="Proteomes" id="UP000717996">
    <property type="component" value="Unassembled WGS sequence"/>
</dbReference>
<dbReference type="InterPro" id="IPR050628">
    <property type="entry name" value="SNF2_RAD54_helicase_TF"/>
</dbReference>
<dbReference type="SMART" id="SM00490">
    <property type="entry name" value="HELICc"/>
    <property type="match status" value="1"/>
</dbReference>
<accession>A0A9P6YMG2</accession>
<dbReference type="GO" id="GO:0016787">
    <property type="term" value="F:hydrolase activity"/>
    <property type="evidence" value="ECO:0007669"/>
    <property type="project" value="UniProtKB-KW"/>
</dbReference>
<dbReference type="Gene3D" id="3.40.50.300">
    <property type="entry name" value="P-loop containing nucleotide triphosphate hydrolases"/>
    <property type="match status" value="2"/>
</dbReference>
<dbReference type="Pfam" id="PF00176">
    <property type="entry name" value="SNF2-rel_dom"/>
    <property type="match status" value="1"/>
</dbReference>
<protein>
    <recommendedName>
        <fullName evidence="4">Helicase C-terminal domain-containing protein</fullName>
    </recommendedName>
</protein>